<accession>A0A919G201</accession>
<evidence type="ECO:0000256" key="1">
    <source>
        <dbReference type="SAM" id="MobiDB-lite"/>
    </source>
</evidence>
<reference evidence="2" key="1">
    <citation type="journal article" date="2014" name="Int. J. Syst. Evol. Microbiol.">
        <title>Complete genome sequence of Corynebacterium casei LMG S-19264T (=DSM 44701T), isolated from a smear-ripened cheese.</title>
        <authorList>
            <consortium name="US DOE Joint Genome Institute (JGI-PGF)"/>
            <person name="Walter F."/>
            <person name="Albersmeier A."/>
            <person name="Kalinowski J."/>
            <person name="Ruckert C."/>
        </authorList>
    </citation>
    <scope>NUCLEOTIDE SEQUENCE</scope>
    <source>
        <strain evidence="2">JCM 5069</strain>
    </source>
</reference>
<comment type="caution">
    <text evidence="2">The sequence shown here is derived from an EMBL/GenBank/DDBJ whole genome shotgun (WGS) entry which is preliminary data.</text>
</comment>
<gene>
    <name evidence="2" type="ORF">GCM10018793_22710</name>
</gene>
<evidence type="ECO:0000313" key="2">
    <source>
        <dbReference type="EMBL" id="GHH76607.1"/>
    </source>
</evidence>
<protein>
    <submittedName>
        <fullName evidence="2">Uncharacterized protein</fullName>
    </submittedName>
</protein>
<proteinExistence type="predicted"/>
<dbReference type="EMBL" id="BNCD01000005">
    <property type="protein sequence ID" value="GHH76607.1"/>
    <property type="molecule type" value="Genomic_DNA"/>
</dbReference>
<reference evidence="2" key="2">
    <citation type="submission" date="2020-09" db="EMBL/GenBank/DDBJ databases">
        <authorList>
            <person name="Sun Q."/>
            <person name="Ohkuma M."/>
        </authorList>
    </citation>
    <scope>NUCLEOTIDE SEQUENCE</scope>
    <source>
        <strain evidence="2">JCM 5069</strain>
    </source>
</reference>
<organism evidence="2 3">
    <name type="scientific">Streptomyces sulfonofaciens</name>
    <dbReference type="NCBI Taxonomy" id="68272"/>
    <lineage>
        <taxon>Bacteria</taxon>
        <taxon>Bacillati</taxon>
        <taxon>Actinomycetota</taxon>
        <taxon>Actinomycetes</taxon>
        <taxon>Kitasatosporales</taxon>
        <taxon>Streptomycetaceae</taxon>
        <taxon>Streptomyces</taxon>
    </lineage>
</organism>
<evidence type="ECO:0000313" key="3">
    <source>
        <dbReference type="Proteomes" id="UP000603708"/>
    </source>
</evidence>
<feature type="compositionally biased region" description="Low complexity" evidence="1">
    <location>
        <begin position="44"/>
        <end position="74"/>
    </location>
</feature>
<dbReference type="Proteomes" id="UP000603708">
    <property type="component" value="Unassembled WGS sequence"/>
</dbReference>
<name>A0A919G201_9ACTN</name>
<sequence length="74" mass="7828">MVTTPVSLEAVSDTDPSFERCPVEPGAGLRVPARRNFSPVRWSAPASRKGARAARATAAAPHARAYPPTARDTV</sequence>
<feature type="region of interest" description="Disordered" evidence="1">
    <location>
        <begin position="1"/>
        <end position="24"/>
    </location>
</feature>
<keyword evidence="3" id="KW-1185">Reference proteome</keyword>
<dbReference type="AlphaFoldDB" id="A0A919G201"/>
<feature type="region of interest" description="Disordered" evidence="1">
    <location>
        <begin position="41"/>
        <end position="74"/>
    </location>
</feature>